<comment type="subcellular location">
    <subcellularLocation>
        <location evidence="2 18">Mitochondrion inner membrane</location>
        <topology evidence="2 18">Multi-pass membrane protein</topology>
    </subcellularLocation>
</comment>
<evidence type="ECO:0000313" key="20">
    <source>
        <dbReference type="EMBL" id="AXS65941.1"/>
    </source>
</evidence>
<keyword evidence="14 18" id="KW-0830">Ubiquinone</keyword>
<evidence type="ECO:0000256" key="1">
    <source>
        <dbReference type="ARBA" id="ARBA00003257"/>
    </source>
</evidence>
<accession>A0A346RIP4</accession>
<dbReference type="InterPro" id="IPR003917">
    <property type="entry name" value="NADH_UbQ_OxRdtase_chain2"/>
</dbReference>
<evidence type="ECO:0000256" key="14">
    <source>
        <dbReference type="ARBA" id="ARBA00023075"/>
    </source>
</evidence>
<dbReference type="PANTHER" id="PTHR46552">
    <property type="entry name" value="NADH-UBIQUINONE OXIDOREDUCTASE CHAIN 2"/>
    <property type="match status" value="1"/>
</dbReference>
<dbReference type="InterPro" id="IPR001750">
    <property type="entry name" value="ND/Mrp_TM"/>
</dbReference>
<evidence type="ECO:0000256" key="18">
    <source>
        <dbReference type="RuleBase" id="RU003403"/>
    </source>
</evidence>
<reference evidence="20" key="1">
    <citation type="journal article" date="2018" name="J. ISSAAS">
        <title>The contribution of mitochondrial metagenomics to large-scale data mining and phylogenetic analysis of Coleoptera.</title>
        <authorList>
            <person name="Miller K."/>
            <person name="Linard B."/>
            <person name="Motyka M."/>
            <person name="Bocek M."/>
            <person name="Vogler A.P."/>
        </authorList>
    </citation>
    <scope>NUCLEOTIDE SEQUENCE</scope>
</reference>
<keyword evidence="7 18" id="KW-0679">Respiratory chain</keyword>
<evidence type="ECO:0000256" key="3">
    <source>
        <dbReference type="ARBA" id="ARBA00007012"/>
    </source>
</evidence>
<protein>
    <recommendedName>
        <fullName evidence="5 18">NADH-ubiquinone oxidoreductase chain 2</fullName>
        <ecNumber evidence="4 18">7.1.1.2</ecNumber>
    </recommendedName>
</protein>
<evidence type="ECO:0000256" key="10">
    <source>
        <dbReference type="ARBA" id="ARBA00022967"/>
    </source>
</evidence>
<keyword evidence="15 18" id="KW-0496">Mitochondrion</keyword>
<proteinExistence type="inferred from homology"/>
<evidence type="ECO:0000256" key="16">
    <source>
        <dbReference type="ARBA" id="ARBA00023136"/>
    </source>
</evidence>
<dbReference type="AlphaFoldDB" id="A0A346RIP4"/>
<keyword evidence="10 18" id="KW-1278">Translocase</keyword>
<keyword evidence="6" id="KW-0813">Transport</keyword>
<dbReference type="Pfam" id="PF00361">
    <property type="entry name" value="Proton_antipo_M"/>
    <property type="match status" value="1"/>
</dbReference>
<evidence type="ECO:0000256" key="7">
    <source>
        <dbReference type="ARBA" id="ARBA00022660"/>
    </source>
</evidence>
<keyword evidence="8 18" id="KW-0812">Transmembrane</keyword>
<comment type="catalytic activity">
    <reaction evidence="17 18">
        <text>a ubiquinone + NADH + 5 H(+)(in) = a ubiquinol + NAD(+) + 4 H(+)(out)</text>
        <dbReference type="Rhea" id="RHEA:29091"/>
        <dbReference type="Rhea" id="RHEA-COMP:9565"/>
        <dbReference type="Rhea" id="RHEA-COMP:9566"/>
        <dbReference type="ChEBI" id="CHEBI:15378"/>
        <dbReference type="ChEBI" id="CHEBI:16389"/>
        <dbReference type="ChEBI" id="CHEBI:17976"/>
        <dbReference type="ChEBI" id="CHEBI:57540"/>
        <dbReference type="ChEBI" id="CHEBI:57945"/>
        <dbReference type="EC" id="7.1.1.2"/>
    </reaction>
</comment>
<dbReference type="GO" id="GO:0008137">
    <property type="term" value="F:NADH dehydrogenase (ubiquinone) activity"/>
    <property type="evidence" value="ECO:0007669"/>
    <property type="project" value="UniProtKB-EC"/>
</dbReference>
<evidence type="ECO:0000256" key="2">
    <source>
        <dbReference type="ARBA" id="ARBA00004448"/>
    </source>
</evidence>
<feature type="transmembrane region" description="Helical" evidence="18">
    <location>
        <begin position="236"/>
        <end position="258"/>
    </location>
</feature>
<geneLocation type="mitochondrion" evidence="20"/>
<dbReference type="EMBL" id="MG193455">
    <property type="protein sequence ID" value="AXS65941.1"/>
    <property type="molecule type" value="Genomic_DNA"/>
</dbReference>
<feature type="transmembrane region" description="Helical" evidence="18">
    <location>
        <begin position="197"/>
        <end position="215"/>
    </location>
</feature>
<comment type="function">
    <text evidence="18">Core subunit of the mitochondrial membrane respiratory chain NADH dehydrogenase (Complex I) which catalyzes electron transfer from NADH through the respiratory chain, using ubiquinone as an electron acceptor. Essential for the catalytic activity and assembly of complex I.</text>
</comment>
<evidence type="ECO:0000256" key="17">
    <source>
        <dbReference type="ARBA" id="ARBA00049551"/>
    </source>
</evidence>
<dbReference type="GO" id="GO:0005743">
    <property type="term" value="C:mitochondrial inner membrane"/>
    <property type="evidence" value="ECO:0007669"/>
    <property type="project" value="UniProtKB-SubCell"/>
</dbReference>
<sequence>MFYFYKLLFLFSLMMGTMISISSYMWMSMWIGLEINLLSMIPLMSSNSNSTLSSEAMLKYFITQSLASTMLLFSIIILSLNFMYNINMNFYMMLMMNTALFMKMGAAPFHFWFPEVIEGLNWNNSFIMFTWQKIAPMILIMYSNFTLLYTSMIIIISSLISGIMGMNQVSLRKILTYSSINHISWMLSSMLFMETIWIYYFMIYSIITLNIILIFKKFNIFYIKQLFISLNNKPMIKFFFILNFLSLSGLPPFLGFMPKWLTIQSLINNNLYSISFIIIIMTLMTLYFYMRITLSTLILSMNEISYFYNNKNMNMNWIYTINFISIFSLIFITILFNFN</sequence>
<keyword evidence="9 18" id="KW-0999">Mitochondrion inner membrane</keyword>
<keyword evidence="11 18" id="KW-0249">Electron transport</keyword>
<feature type="transmembrane region" description="Helical" evidence="18">
    <location>
        <begin position="270"/>
        <end position="290"/>
    </location>
</feature>
<evidence type="ECO:0000256" key="6">
    <source>
        <dbReference type="ARBA" id="ARBA00022448"/>
    </source>
</evidence>
<evidence type="ECO:0000256" key="15">
    <source>
        <dbReference type="ARBA" id="ARBA00023128"/>
    </source>
</evidence>
<name>A0A346RIP4_9SCAR</name>
<evidence type="ECO:0000256" key="12">
    <source>
        <dbReference type="ARBA" id="ARBA00022989"/>
    </source>
</evidence>
<feature type="transmembrane region" description="Helical" evidence="18">
    <location>
        <begin position="7"/>
        <end position="27"/>
    </location>
</feature>
<dbReference type="EC" id="7.1.1.2" evidence="4 18"/>
<evidence type="ECO:0000256" key="11">
    <source>
        <dbReference type="ARBA" id="ARBA00022982"/>
    </source>
</evidence>
<evidence type="ECO:0000256" key="5">
    <source>
        <dbReference type="ARBA" id="ARBA00021008"/>
    </source>
</evidence>
<evidence type="ECO:0000256" key="4">
    <source>
        <dbReference type="ARBA" id="ARBA00012944"/>
    </source>
</evidence>
<gene>
    <name evidence="20" type="primary">nad2</name>
</gene>
<evidence type="ECO:0000256" key="9">
    <source>
        <dbReference type="ARBA" id="ARBA00022792"/>
    </source>
</evidence>
<keyword evidence="12 18" id="KW-1133">Transmembrane helix</keyword>
<dbReference type="GO" id="GO:0006120">
    <property type="term" value="P:mitochondrial electron transport, NADH to ubiquinone"/>
    <property type="evidence" value="ECO:0007669"/>
    <property type="project" value="InterPro"/>
</dbReference>
<organism evidence="20">
    <name type="scientific">Scarabaeoidea sp. KM-2017</name>
    <dbReference type="NCBI Taxonomy" id="2219446"/>
    <lineage>
        <taxon>Eukaryota</taxon>
        <taxon>Metazoa</taxon>
        <taxon>Ecdysozoa</taxon>
        <taxon>Arthropoda</taxon>
        <taxon>Hexapoda</taxon>
        <taxon>Insecta</taxon>
        <taxon>Pterygota</taxon>
        <taxon>Neoptera</taxon>
        <taxon>Endopterygota</taxon>
        <taxon>Coleoptera</taxon>
        <taxon>Polyphaga</taxon>
        <taxon>Scarabaeiformia</taxon>
    </lineage>
</organism>
<dbReference type="PRINTS" id="PR01436">
    <property type="entry name" value="NADHDHGNASE2"/>
</dbReference>
<evidence type="ECO:0000259" key="19">
    <source>
        <dbReference type="Pfam" id="PF00361"/>
    </source>
</evidence>
<comment type="function">
    <text evidence="1">Core subunit of the mitochondrial membrane respiratory chain NADH dehydrogenase (Complex I) that is believed to belong to the minimal assembly required for catalysis. Complex I functions in the transfer of electrons from NADH to the respiratory chain. The immediate electron acceptor for the enzyme is believed to be ubiquinone.</text>
</comment>
<keyword evidence="13 18" id="KW-0520">NAD</keyword>
<evidence type="ECO:0000256" key="8">
    <source>
        <dbReference type="ARBA" id="ARBA00022692"/>
    </source>
</evidence>
<feature type="transmembrane region" description="Helical" evidence="18">
    <location>
        <begin position="317"/>
        <end position="338"/>
    </location>
</feature>
<dbReference type="InterPro" id="IPR050175">
    <property type="entry name" value="Complex_I_Subunit_2"/>
</dbReference>
<feature type="transmembrane region" description="Helical" evidence="18">
    <location>
        <begin position="60"/>
        <end position="82"/>
    </location>
</feature>
<evidence type="ECO:0000256" key="13">
    <source>
        <dbReference type="ARBA" id="ARBA00023027"/>
    </source>
</evidence>
<feature type="domain" description="NADH:quinone oxidoreductase/Mrp antiporter transmembrane" evidence="19">
    <location>
        <begin position="24"/>
        <end position="285"/>
    </location>
</feature>
<keyword evidence="16 18" id="KW-0472">Membrane</keyword>
<feature type="transmembrane region" description="Helical" evidence="18">
    <location>
        <begin position="134"/>
        <end position="162"/>
    </location>
</feature>
<comment type="similarity">
    <text evidence="3 18">Belongs to the complex I subunit 2 family.</text>
</comment>
<dbReference type="PANTHER" id="PTHR46552:SF1">
    <property type="entry name" value="NADH-UBIQUINONE OXIDOREDUCTASE CHAIN 2"/>
    <property type="match status" value="1"/>
</dbReference>
<feature type="transmembrane region" description="Helical" evidence="18">
    <location>
        <begin position="94"/>
        <end position="114"/>
    </location>
</feature>